<dbReference type="PANTHER" id="PTHR30006:SF24">
    <property type="entry name" value="SLL0237 PROTEIN"/>
    <property type="match status" value="1"/>
</dbReference>
<evidence type="ECO:0000313" key="2">
    <source>
        <dbReference type="EMBL" id="ROR39554.1"/>
    </source>
</evidence>
<dbReference type="InterPro" id="IPR006059">
    <property type="entry name" value="SBP"/>
</dbReference>
<dbReference type="EMBL" id="RJVK01000003">
    <property type="protein sequence ID" value="ROR39554.1"/>
    <property type="molecule type" value="Genomic_DNA"/>
</dbReference>
<dbReference type="PROSITE" id="PS51257">
    <property type="entry name" value="PROKAR_LIPOPROTEIN"/>
    <property type="match status" value="1"/>
</dbReference>
<evidence type="ECO:0000313" key="3">
    <source>
        <dbReference type="Proteomes" id="UP000272781"/>
    </source>
</evidence>
<sequence>MFFFKIRNKVSMIFIILMGFFFSGCEKEKYLVVYTSVDEVYSSKIFKEFEKETGIKIKPVYDVESAKAVGLEKRLLLEKNHPQADIFWNSEPLRTARLAKQEIFQSYLEFNVSLYRNSNYYDKNKKWFALGERYRVIIINKNKIKKIPKKFKEIWNYKKIAISNPFMGTTATHFAALYHKLGEKGFIELLKKIKNSKVVILAGNSVVKDMVAKGKYVVGIVDTDDANVALKHKLPIKIIYYNQTNNGVFGIFSTISIIKNAPHPDLAKKFMKFVLNRKTEKFLIDEGLFKSSVFKNGYRYNIKSWTLNPNIYINDLNKSTGLLRKFL</sequence>
<proteinExistence type="predicted"/>
<evidence type="ECO:0000256" key="1">
    <source>
        <dbReference type="ARBA" id="ARBA00022729"/>
    </source>
</evidence>
<gene>
    <name evidence="2" type="ORF">EDC58_1496</name>
</gene>
<keyword evidence="1" id="KW-0732">Signal</keyword>
<dbReference type="Gene3D" id="3.40.190.10">
    <property type="entry name" value="Periplasmic binding protein-like II"/>
    <property type="match status" value="2"/>
</dbReference>
<reference evidence="2 3" key="1">
    <citation type="submission" date="2018-11" db="EMBL/GenBank/DDBJ databases">
        <title>Genomic Encyclopedia of Type Strains, Phase IV (KMG-IV): sequencing the most valuable type-strain genomes for metagenomic binning, comparative biology and taxonomic classification.</title>
        <authorList>
            <person name="Goeker M."/>
        </authorList>
    </citation>
    <scope>NUCLEOTIDE SEQUENCE [LARGE SCALE GENOMIC DNA]</scope>
    <source>
        <strain evidence="2 3">DSM 27783</strain>
    </source>
</reference>
<dbReference type="Pfam" id="PF01547">
    <property type="entry name" value="SBP_bac_1"/>
    <property type="match status" value="1"/>
</dbReference>
<dbReference type="PANTHER" id="PTHR30006">
    <property type="entry name" value="THIAMINE-BINDING PERIPLASMIC PROTEIN-RELATED"/>
    <property type="match status" value="1"/>
</dbReference>
<dbReference type="Proteomes" id="UP000272781">
    <property type="component" value="Unassembled WGS sequence"/>
</dbReference>
<dbReference type="SUPFAM" id="SSF53850">
    <property type="entry name" value="Periplasmic binding protein-like II"/>
    <property type="match status" value="1"/>
</dbReference>
<dbReference type="AlphaFoldDB" id="A0AAJ4RCC1"/>
<organism evidence="2 3">
    <name type="scientific">Caminibacter pacificus</name>
    <dbReference type="NCBI Taxonomy" id="1424653"/>
    <lineage>
        <taxon>Bacteria</taxon>
        <taxon>Pseudomonadati</taxon>
        <taxon>Campylobacterota</taxon>
        <taxon>Epsilonproteobacteria</taxon>
        <taxon>Nautiliales</taxon>
        <taxon>Nautiliaceae</taxon>
        <taxon>Caminibacter</taxon>
    </lineage>
</organism>
<accession>A0AAJ4RCC1</accession>
<protein>
    <submittedName>
        <fullName evidence="2">Iron(III) transport system substrate-binding protein</fullName>
    </submittedName>
</protein>
<comment type="caution">
    <text evidence="2">The sequence shown here is derived from an EMBL/GenBank/DDBJ whole genome shotgun (WGS) entry which is preliminary data.</text>
</comment>
<name>A0AAJ4RCC1_9BACT</name>